<proteinExistence type="predicted"/>
<keyword evidence="1" id="KW-1133">Transmembrane helix</keyword>
<sequence length="90" mass="9749">MAAPFPLGSLVSLSSLSLSLSWSWGFVIAHGGALDRSLLVLGYLVFVFFPVGCFGSFLSYFSVGFLCSLGCCWISGLFLGWYPLRQVDNP</sequence>
<feature type="transmembrane region" description="Helical" evidence="1">
    <location>
        <begin position="39"/>
        <end position="58"/>
    </location>
</feature>
<dbReference type="EMBL" id="GBRH01195451">
    <property type="protein sequence ID" value="JAE02445.1"/>
    <property type="molecule type" value="Transcribed_RNA"/>
</dbReference>
<name>A0A0A9ENX3_ARUDO</name>
<evidence type="ECO:0008006" key="3">
    <source>
        <dbReference type="Google" id="ProtNLM"/>
    </source>
</evidence>
<protein>
    <recommendedName>
        <fullName evidence="3">Transmembrane protein</fullName>
    </recommendedName>
</protein>
<evidence type="ECO:0000256" key="1">
    <source>
        <dbReference type="SAM" id="Phobius"/>
    </source>
</evidence>
<organism evidence="2">
    <name type="scientific">Arundo donax</name>
    <name type="common">Giant reed</name>
    <name type="synonym">Donax arundinaceus</name>
    <dbReference type="NCBI Taxonomy" id="35708"/>
    <lineage>
        <taxon>Eukaryota</taxon>
        <taxon>Viridiplantae</taxon>
        <taxon>Streptophyta</taxon>
        <taxon>Embryophyta</taxon>
        <taxon>Tracheophyta</taxon>
        <taxon>Spermatophyta</taxon>
        <taxon>Magnoliopsida</taxon>
        <taxon>Liliopsida</taxon>
        <taxon>Poales</taxon>
        <taxon>Poaceae</taxon>
        <taxon>PACMAD clade</taxon>
        <taxon>Arundinoideae</taxon>
        <taxon>Arundineae</taxon>
        <taxon>Arundo</taxon>
    </lineage>
</organism>
<keyword evidence="1" id="KW-0472">Membrane</keyword>
<reference evidence="2" key="2">
    <citation type="journal article" date="2015" name="Data Brief">
        <title>Shoot transcriptome of the giant reed, Arundo donax.</title>
        <authorList>
            <person name="Barrero R.A."/>
            <person name="Guerrero F.D."/>
            <person name="Moolhuijzen P."/>
            <person name="Goolsby J.A."/>
            <person name="Tidwell J."/>
            <person name="Bellgard S.E."/>
            <person name="Bellgard M.I."/>
        </authorList>
    </citation>
    <scope>NUCLEOTIDE SEQUENCE</scope>
    <source>
        <tissue evidence="2">Shoot tissue taken approximately 20 cm above the soil surface</tissue>
    </source>
</reference>
<reference evidence="2" key="1">
    <citation type="submission" date="2014-09" db="EMBL/GenBank/DDBJ databases">
        <authorList>
            <person name="Magalhaes I.L.F."/>
            <person name="Oliveira U."/>
            <person name="Santos F.R."/>
            <person name="Vidigal T.H.D.A."/>
            <person name="Brescovit A.D."/>
            <person name="Santos A.J."/>
        </authorList>
    </citation>
    <scope>NUCLEOTIDE SEQUENCE</scope>
    <source>
        <tissue evidence="2">Shoot tissue taken approximately 20 cm above the soil surface</tissue>
    </source>
</reference>
<evidence type="ECO:0000313" key="2">
    <source>
        <dbReference type="EMBL" id="JAE02445.1"/>
    </source>
</evidence>
<dbReference type="AlphaFoldDB" id="A0A0A9ENX3"/>
<accession>A0A0A9ENX3</accession>
<keyword evidence="1" id="KW-0812">Transmembrane</keyword>
<feature type="transmembrane region" description="Helical" evidence="1">
    <location>
        <begin position="65"/>
        <end position="84"/>
    </location>
</feature>